<gene>
    <name evidence="2" type="ORF">EYF80_028278</name>
</gene>
<name>A0A4Z2H913_9TELE</name>
<dbReference type="AlphaFoldDB" id="A0A4Z2H913"/>
<organism evidence="2 3">
    <name type="scientific">Liparis tanakae</name>
    <name type="common">Tanaka's snailfish</name>
    <dbReference type="NCBI Taxonomy" id="230148"/>
    <lineage>
        <taxon>Eukaryota</taxon>
        <taxon>Metazoa</taxon>
        <taxon>Chordata</taxon>
        <taxon>Craniata</taxon>
        <taxon>Vertebrata</taxon>
        <taxon>Euteleostomi</taxon>
        <taxon>Actinopterygii</taxon>
        <taxon>Neopterygii</taxon>
        <taxon>Teleostei</taxon>
        <taxon>Neoteleostei</taxon>
        <taxon>Acanthomorphata</taxon>
        <taxon>Eupercaria</taxon>
        <taxon>Perciformes</taxon>
        <taxon>Cottioidei</taxon>
        <taxon>Cottales</taxon>
        <taxon>Liparidae</taxon>
        <taxon>Liparis</taxon>
    </lineage>
</organism>
<feature type="compositionally biased region" description="Basic residues" evidence="1">
    <location>
        <begin position="230"/>
        <end position="239"/>
    </location>
</feature>
<evidence type="ECO:0000313" key="2">
    <source>
        <dbReference type="EMBL" id="TNN61533.1"/>
    </source>
</evidence>
<feature type="region of interest" description="Disordered" evidence="1">
    <location>
        <begin position="1"/>
        <end position="39"/>
    </location>
</feature>
<proteinExistence type="predicted"/>
<reference evidence="2 3" key="1">
    <citation type="submission" date="2019-03" db="EMBL/GenBank/DDBJ databases">
        <title>First draft genome of Liparis tanakae, snailfish: a comprehensive survey of snailfish specific genes.</title>
        <authorList>
            <person name="Kim W."/>
            <person name="Song I."/>
            <person name="Jeong J.-H."/>
            <person name="Kim D."/>
            <person name="Kim S."/>
            <person name="Ryu S."/>
            <person name="Song J.Y."/>
            <person name="Lee S.K."/>
        </authorList>
    </citation>
    <scope>NUCLEOTIDE SEQUENCE [LARGE SCALE GENOMIC DNA]</scope>
    <source>
        <tissue evidence="2">Muscle</tissue>
    </source>
</reference>
<accession>A0A4Z2H913</accession>
<evidence type="ECO:0000256" key="1">
    <source>
        <dbReference type="SAM" id="MobiDB-lite"/>
    </source>
</evidence>
<evidence type="ECO:0000313" key="3">
    <source>
        <dbReference type="Proteomes" id="UP000314294"/>
    </source>
</evidence>
<sequence>MFWSRIKSTSSRHHQHRTVPEPTRAPNGDGCAGSGRPTPDAVALRRAFSRWRSRAHLAGRCAPPAHLSAPFIPSMSQQKRSCSVSQLIVTHRPLGEGVRSASLQSDAERVGRVFVMKIYQSRRRATRTESLLSVFFSHKYTYPIRLTTCYDSTSDTSLSGDGASACPGRRVLVKAACSALDLRGCCGPLRRHSTSDTSGMQRGGGGPAERGPSSSGSLHTGCLGKGGASRPRRRRRRAVPLRLSVNSRRTRLIETPPSGRPTEDSPKVVRSLTGMDE</sequence>
<feature type="region of interest" description="Disordered" evidence="1">
    <location>
        <begin position="190"/>
        <end position="277"/>
    </location>
</feature>
<keyword evidence="3" id="KW-1185">Reference proteome</keyword>
<dbReference type="Proteomes" id="UP000314294">
    <property type="component" value="Unassembled WGS sequence"/>
</dbReference>
<protein>
    <submittedName>
        <fullName evidence="2">Uncharacterized protein</fullName>
    </submittedName>
</protein>
<comment type="caution">
    <text evidence="2">The sequence shown here is derived from an EMBL/GenBank/DDBJ whole genome shotgun (WGS) entry which is preliminary data.</text>
</comment>
<dbReference type="EMBL" id="SRLO01000314">
    <property type="protein sequence ID" value="TNN61533.1"/>
    <property type="molecule type" value="Genomic_DNA"/>
</dbReference>